<evidence type="ECO:0000256" key="4">
    <source>
        <dbReference type="SAM" id="MobiDB-lite"/>
    </source>
</evidence>
<protein>
    <submittedName>
        <fullName evidence="6">BTAD domain-containing putative transcriptional regulator</fullName>
    </submittedName>
</protein>
<proteinExistence type="inferred from homology"/>
<dbReference type="InterPro" id="IPR049052">
    <property type="entry name" value="nSTAND1"/>
</dbReference>
<dbReference type="PANTHER" id="PTHR47691">
    <property type="entry name" value="REGULATOR-RELATED"/>
    <property type="match status" value="1"/>
</dbReference>
<dbReference type="SMART" id="SM00862">
    <property type="entry name" value="Trans_reg_C"/>
    <property type="match status" value="1"/>
</dbReference>
<evidence type="ECO:0000256" key="1">
    <source>
        <dbReference type="ARBA" id="ARBA00005820"/>
    </source>
</evidence>
<reference evidence="7" key="1">
    <citation type="journal article" date="2019" name="Int. J. Syst. Evol. Microbiol.">
        <title>The Global Catalogue of Microorganisms (GCM) 10K type strain sequencing project: providing services to taxonomists for standard genome sequencing and annotation.</title>
        <authorList>
            <consortium name="The Broad Institute Genomics Platform"/>
            <consortium name="The Broad Institute Genome Sequencing Center for Infectious Disease"/>
            <person name="Wu L."/>
            <person name="Ma J."/>
        </authorList>
    </citation>
    <scope>NUCLEOTIDE SEQUENCE [LARGE SCALE GENOMIC DNA]</scope>
    <source>
        <strain evidence="7">CGMCC 4.7382</strain>
    </source>
</reference>
<feature type="domain" description="OmpR/PhoB-type" evidence="5">
    <location>
        <begin position="1"/>
        <end position="91"/>
    </location>
</feature>
<gene>
    <name evidence="6" type="ORF">ACFQRF_06500</name>
</gene>
<dbReference type="InterPro" id="IPR027417">
    <property type="entry name" value="P-loop_NTPase"/>
</dbReference>
<dbReference type="EMBL" id="JBHTBH010000002">
    <property type="protein sequence ID" value="MFC7327389.1"/>
    <property type="molecule type" value="Genomic_DNA"/>
</dbReference>
<evidence type="ECO:0000259" key="5">
    <source>
        <dbReference type="PROSITE" id="PS51755"/>
    </source>
</evidence>
<dbReference type="Gene3D" id="1.10.10.10">
    <property type="entry name" value="Winged helix-like DNA-binding domain superfamily/Winged helix DNA-binding domain"/>
    <property type="match status" value="1"/>
</dbReference>
<dbReference type="InterPro" id="IPR016032">
    <property type="entry name" value="Sig_transdc_resp-reg_C-effctor"/>
</dbReference>
<dbReference type="InterPro" id="IPR011990">
    <property type="entry name" value="TPR-like_helical_dom_sf"/>
</dbReference>
<comment type="caution">
    <text evidence="6">The sequence shown here is derived from an EMBL/GenBank/DDBJ whole genome shotgun (WGS) entry which is preliminary data.</text>
</comment>
<dbReference type="SUPFAM" id="SSF46894">
    <property type="entry name" value="C-terminal effector domain of the bipartite response regulators"/>
    <property type="match status" value="1"/>
</dbReference>
<dbReference type="CDD" id="cd15831">
    <property type="entry name" value="BTAD"/>
    <property type="match status" value="1"/>
</dbReference>
<dbReference type="PRINTS" id="PR00364">
    <property type="entry name" value="DISEASERSIST"/>
</dbReference>
<dbReference type="RefSeq" id="WP_379869652.1">
    <property type="nucleotide sequence ID" value="NZ_JBHTBH010000002.1"/>
</dbReference>
<comment type="similarity">
    <text evidence="1">Belongs to the AfsR/DnrI/RedD regulatory family.</text>
</comment>
<dbReference type="Gene3D" id="1.25.40.10">
    <property type="entry name" value="Tetratricopeptide repeat domain"/>
    <property type="match status" value="1"/>
</dbReference>
<dbReference type="PANTHER" id="PTHR47691:SF3">
    <property type="entry name" value="HTH-TYPE TRANSCRIPTIONAL REGULATOR RV0890C-RELATED"/>
    <property type="match status" value="1"/>
</dbReference>
<organism evidence="6 7">
    <name type="scientific">Marinactinospora rubrisoli</name>
    <dbReference type="NCBI Taxonomy" id="2715399"/>
    <lineage>
        <taxon>Bacteria</taxon>
        <taxon>Bacillati</taxon>
        <taxon>Actinomycetota</taxon>
        <taxon>Actinomycetes</taxon>
        <taxon>Streptosporangiales</taxon>
        <taxon>Nocardiopsidaceae</taxon>
        <taxon>Marinactinospora</taxon>
    </lineage>
</organism>
<dbReference type="InterPro" id="IPR058852">
    <property type="entry name" value="HTH_77"/>
</dbReference>
<dbReference type="InterPro" id="IPR036388">
    <property type="entry name" value="WH-like_DNA-bd_sf"/>
</dbReference>
<dbReference type="Gene3D" id="3.40.50.300">
    <property type="entry name" value="P-loop containing nucleotide triphosphate hydrolases"/>
    <property type="match status" value="1"/>
</dbReference>
<feature type="DNA-binding region" description="OmpR/PhoB-type" evidence="3">
    <location>
        <begin position="1"/>
        <end position="91"/>
    </location>
</feature>
<dbReference type="Pfam" id="PF20703">
    <property type="entry name" value="nSTAND1"/>
    <property type="match status" value="1"/>
</dbReference>
<keyword evidence="7" id="KW-1185">Reference proteome</keyword>
<dbReference type="SMART" id="SM01043">
    <property type="entry name" value="BTAD"/>
    <property type="match status" value="1"/>
</dbReference>
<dbReference type="InterPro" id="IPR005158">
    <property type="entry name" value="BTAD"/>
</dbReference>
<dbReference type="SUPFAM" id="SSF52540">
    <property type="entry name" value="P-loop containing nucleoside triphosphate hydrolases"/>
    <property type="match status" value="1"/>
</dbReference>
<evidence type="ECO:0000313" key="6">
    <source>
        <dbReference type="EMBL" id="MFC7327389.1"/>
    </source>
</evidence>
<keyword evidence="2 3" id="KW-0238">DNA-binding</keyword>
<dbReference type="SUPFAM" id="SSF48452">
    <property type="entry name" value="TPR-like"/>
    <property type="match status" value="1"/>
</dbReference>
<evidence type="ECO:0000313" key="7">
    <source>
        <dbReference type="Proteomes" id="UP001596540"/>
    </source>
</evidence>
<sequence>MRFSILGPVTVHDDAARAVAVGGARLRALLVLLLLDPGRTVGTERLIEGIWGGDAPAGAGNALQALVSRLRRLLGAAAPVVTDAAGYRLDIDPGQVDLWEFQELVERGRAAHAAGRPREALRALDAALALWNGPLPADLAGLDELHSVLIRLGELRNTAVEKRLAAALDLGRHAEVLPDAEALAAEWPLREQRVRLLMRALAGCGRQADALAAYEALRRRLAGEFGTDPAAETRELHLRLLRGELDPAPAVPGGPGTAGRGAAPTRLPSPLTSFVGRDTELRDTVESLRRQRLVTLIGPGGAGKTRLSIEAGSRFAERHAGLAADGVWFVELASLSEAGEVAQAVLGTLGLRERAVIGLRGAALADDPLSRLTGALAGQRVLLVLDNCEHLVTEVARFTERLVAECPRARVLATSREPLSVPGERLVRVSSLALPPKRVSAERALDYPSVRLFAERAAAAGGGFRVHAGNVAHVARVCRELDGMPLALELAAARVRAMPLPQLAARLSDRFRLLTSGSRSALPRHQTLRAVVDWSWDLLGARERALLRRLSVFAGGATLEAVERVCADSPGGAGIGGQDVWEPLFALVDKSLVVADEAIDATAAPRYRMLETVRAYGARRLAEAGEADSLRRAHAEYVLDLWRDGDPRLRTGEQAEWLPRLRAEHDNLNAALRWAVDQGATTLALDIAHHAQWYWAIGDTLTEGGRWSAEIVRLAGDHPPDGRLVAYAECLAARTLCDLRGPGSPESLGRALDVLRAGGERAEEHPYLLMVPVYMGMLSGEIEKTTDHLAGLPDHPDPWQRAFTAALTGVLAAQCGRTRLAERRFRSALDGFRALGDAWGGCQALAGLAEIAHYGDFERERELLTEGVVLAERLGLRDHAVMFRGRLAVSTALSGDTARAREQVAAIREAGLKWQHRLSVTFIEAQVDRLCGDLPAARGKLAAAMRQAAEMGEFVRTQAFPLSAVARARVELDAGDTALARRLLSAAWHAPGPLRDSATQAAILEQLAELAIAAGEPESAARLLGHADGARGVPNRTVPAVLAVRDAARARLGEARFTELHRRAEAATGEERAAAVERCMAARPEATGDRSG</sequence>
<evidence type="ECO:0000256" key="2">
    <source>
        <dbReference type="ARBA" id="ARBA00023125"/>
    </source>
</evidence>
<dbReference type="Pfam" id="PF25872">
    <property type="entry name" value="HTH_77"/>
    <property type="match status" value="1"/>
</dbReference>
<dbReference type="InterPro" id="IPR001867">
    <property type="entry name" value="OmpR/PhoB-type_DNA-bd"/>
</dbReference>
<evidence type="ECO:0000256" key="3">
    <source>
        <dbReference type="PROSITE-ProRule" id="PRU01091"/>
    </source>
</evidence>
<dbReference type="Pfam" id="PF00486">
    <property type="entry name" value="Trans_reg_C"/>
    <property type="match status" value="1"/>
</dbReference>
<dbReference type="Pfam" id="PF03704">
    <property type="entry name" value="BTAD"/>
    <property type="match status" value="1"/>
</dbReference>
<dbReference type="PROSITE" id="PS51755">
    <property type="entry name" value="OMPR_PHOB"/>
    <property type="match status" value="1"/>
</dbReference>
<accession>A0ABW2KBH4</accession>
<dbReference type="Proteomes" id="UP001596540">
    <property type="component" value="Unassembled WGS sequence"/>
</dbReference>
<name>A0ABW2KBH4_9ACTN</name>
<feature type="region of interest" description="Disordered" evidence="4">
    <location>
        <begin position="247"/>
        <end position="273"/>
    </location>
</feature>